<dbReference type="Proteomes" id="UP000000226">
    <property type="component" value="Chromosome 7"/>
</dbReference>
<accession>V7BEX9</accession>
<dbReference type="EMBL" id="CM002294">
    <property type="protein sequence ID" value="ESW16409.1"/>
    <property type="molecule type" value="Genomic_DNA"/>
</dbReference>
<keyword evidence="2" id="KW-1185">Reference proteome</keyword>
<protein>
    <submittedName>
        <fullName evidence="1">Uncharacterized protein</fullName>
    </submittedName>
</protein>
<proteinExistence type="predicted"/>
<name>V7BEX9_PHAVU</name>
<reference evidence="2" key="1">
    <citation type="journal article" date="2014" name="Nat. Genet.">
        <title>A reference genome for common bean and genome-wide analysis of dual domestications.</title>
        <authorList>
            <person name="Schmutz J."/>
            <person name="McClean P.E."/>
            <person name="Mamidi S."/>
            <person name="Wu G.A."/>
            <person name="Cannon S.B."/>
            <person name="Grimwood J."/>
            <person name="Jenkins J."/>
            <person name="Shu S."/>
            <person name="Song Q."/>
            <person name="Chavarro C."/>
            <person name="Torres-Torres M."/>
            <person name="Geffroy V."/>
            <person name="Moghaddam S.M."/>
            <person name="Gao D."/>
            <person name="Abernathy B."/>
            <person name="Barry K."/>
            <person name="Blair M."/>
            <person name="Brick M.A."/>
            <person name="Chovatia M."/>
            <person name="Gepts P."/>
            <person name="Goodstein D.M."/>
            <person name="Gonzales M."/>
            <person name="Hellsten U."/>
            <person name="Hyten D.L."/>
            <person name="Jia G."/>
            <person name="Kelly J.D."/>
            <person name="Kudrna D."/>
            <person name="Lee R."/>
            <person name="Richard M.M."/>
            <person name="Miklas P.N."/>
            <person name="Osorno J.M."/>
            <person name="Rodrigues J."/>
            <person name="Thareau V."/>
            <person name="Urrea C.A."/>
            <person name="Wang M."/>
            <person name="Yu Y."/>
            <person name="Zhang M."/>
            <person name="Wing R.A."/>
            <person name="Cregan P.B."/>
            <person name="Rokhsar D.S."/>
            <person name="Jackson S.A."/>
        </authorList>
    </citation>
    <scope>NUCLEOTIDE SEQUENCE [LARGE SCALE GENOMIC DNA]</scope>
    <source>
        <strain evidence="2">cv. G19833</strain>
    </source>
</reference>
<feature type="non-terminal residue" evidence="1">
    <location>
        <position position="57"/>
    </location>
</feature>
<evidence type="ECO:0000313" key="2">
    <source>
        <dbReference type="Proteomes" id="UP000000226"/>
    </source>
</evidence>
<gene>
    <name evidence="1" type="ORF">PHAVU_007G1542000g</name>
</gene>
<dbReference type="AlphaFoldDB" id="V7BEX9"/>
<organism evidence="1 2">
    <name type="scientific">Phaseolus vulgaris</name>
    <name type="common">Kidney bean</name>
    <name type="synonym">French bean</name>
    <dbReference type="NCBI Taxonomy" id="3885"/>
    <lineage>
        <taxon>Eukaryota</taxon>
        <taxon>Viridiplantae</taxon>
        <taxon>Streptophyta</taxon>
        <taxon>Embryophyta</taxon>
        <taxon>Tracheophyta</taxon>
        <taxon>Spermatophyta</taxon>
        <taxon>Magnoliopsida</taxon>
        <taxon>eudicotyledons</taxon>
        <taxon>Gunneridae</taxon>
        <taxon>Pentapetalae</taxon>
        <taxon>rosids</taxon>
        <taxon>fabids</taxon>
        <taxon>Fabales</taxon>
        <taxon>Fabaceae</taxon>
        <taxon>Papilionoideae</taxon>
        <taxon>50 kb inversion clade</taxon>
        <taxon>NPAAA clade</taxon>
        <taxon>indigoferoid/millettioid clade</taxon>
        <taxon>Phaseoleae</taxon>
        <taxon>Phaseolus</taxon>
    </lineage>
</organism>
<evidence type="ECO:0000313" key="1">
    <source>
        <dbReference type="EMBL" id="ESW16409.1"/>
    </source>
</evidence>
<dbReference type="Gramene" id="ESW16409">
    <property type="protein sequence ID" value="ESW16409"/>
    <property type="gene ID" value="PHAVU_007G1542000g"/>
</dbReference>
<sequence>MGPRELLNVFIFFFPSGRLPELRCDLSGLDATLWVSISPFQVNAKRGGYLQKTLRHS</sequence>